<dbReference type="InParanoid" id="A0A7N2LXR4"/>
<dbReference type="PANTHER" id="PTHR36710">
    <property type="entry name" value="PECTINESTERASE INHIBITOR-LIKE"/>
    <property type="match status" value="1"/>
</dbReference>
<dbReference type="Gramene" id="QL06p012819:mrna">
    <property type="protein sequence ID" value="QL06p012819:mrna:CDS:1"/>
    <property type="gene ID" value="QL06p012819"/>
</dbReference>
<evidence type="ECO:0000313" key="6">
    <source>
        <dbReference type="EnsemblPlants" id="QL06p012819:mrna:CDS:1"/>
    </source>
</evidence>
<dbReference type="EnsemblPlants" id="QL06p012819:mrna">
    <property type="protein sequence ID" value="QL06p012819:mrna:CDS:1"/>
    <property type="gene ID" value="QL06p012819"/>
</dbReference>
<dbReference type="GeneID" id="115995486"/>
<evidence type="ECO:0000256" key="1">
    <source>
        <dbReference type="ARBA" id="ARBA00022729"/>
    </source>
</evidence>
<reference evidence="6" key="2">
    <citation type="submission" date="2021-01" db="UniProtKB">
        <authorList>
            <consortium name="EnsemblPlants"/>
        </authorList>
    </citation>
    <scope>IDENTIFICATION</scope>
</reference>
<feature type="signal peptide" evidence="4">
    <location>
        <begin position="1"/>
        <end position="25"/>
    </location>
</feature>
<dbReference type="KEGG" id="qlo:115995486"/>
<dbReference type="OrthoDB" id="764172at2759"/>
<dbReference type="OMA" id="HFGFANY"/>
<evidence type="ECO:0000259" key="5">
    <source>
        <dbReference type="SMART" id="SM00856"/>
    </source>
</evidence>
<dbReference type="FunCoup" id="A0A7N2LXR4">
    <property type="interactions" value="69"/>
</dbReference>
<dbReference type="Proteomes" id="UP000594261">
    <property type="component" value="Chromosome 6"/>
</dbReference>
<keyword evidence="2" id="KW-1015">Disulfide bond</keyword>
<dbReference type="InterPro" id="IPR034087">
    <property type="entry name" value="C/VIF1"/>
</dbReference>
<dbReference type="PANTHER" id="PTHR36710:SF18">
    <property type="entry name" value="PECTINESTERASE INHIBITOR 5-RELATED"/>
    <property type="match status" value="1"/>
</dbReference>
<evidence type="ECO:0000313" key="7">
    <source>
        <dbReference type="Proteomes" id="UP000594261"/>
    </source>
</evidence>
<dbReference type="EMBL" id="LRBV02000006">
    <property type="status" value="NOT_ANNOTATED_CDS"/>
    <property type="molecule type" value="Genomic_DNA"/>
</dbReference>
<gene>
    <name evidence="6" type="primary">LOC115995486</name>
</gene>
<feature type="domain" description="Pectinesterase inhibitor" evidence="5">
    <location>
        <begin position="33"/>
        <end position="177"/>
    </location>
</feature>
<evidence type="ECO:0000256" key="3">
    <source>
        <dbReference type="ARBA" id="ARBA00038471"/>
    </source>
</evidence>
<dbReference type="GO" id="GO:0004857">
    <property type="term" value="F:enzyme inhibitor activity"/>
    <property type="evidence" value="ECO:0007669"/>
    <property type="project" value="InterPro"/>
</dbReference>
<dbReference type="CDD" id="cd15796">
    <property type="entry name" value="CIF_like"/>
    <property type="match status" value="1"/>
</dbReference>
<feature type="chain" id="PRO_5029828425" description="Pectinesterase inhibitor domain-containing protein" evidence="4">
    <location>
        <begin position="26"/>
        <end position="184"/>
    </location>
</feature>
<dbReference type="Gene3D" id="1.20.140.40">
    <property type="entry name" value="Invertase/pectin methylesterase inhibitor family protein"/>
    <property type="match status" value="1"/>
</dbReference>
<evidence type="ECO:0000256" key="4">
    <source>
        <dbReference type="SAM" id="SignalP"/>
    </source>
</evidence>
<sequence>MKNSISPTSIFLMLLLLLHVPLIQCSIFPLDDESGNLIEHTCKKTSHYDLCLSSLQSNPQSATADVKGLAQIMADILLANVTDTLNYIEGLIKQSPEPELERSLTYCAELYIPVVKYTLPQAIDALSKGHYRFANYGISDAAKEADTCEKKFSGSIQSPLTDWNNLVDGLSDVAVDIVNILLKG</sequence>
<dbReference type="Pfam" id="PF04043">
    <property type="entry name" value="PMEI"/>
    <property type="match status" value="1"/>
</dbReference>
<organism evidence="6 7">
    <name type="scientific">Quercus lobata</name>
    <name type="common">Valley oak</name>
    <dbReference type="NCBI Taxonomy" id="97700"/>
    <lineage>
        <taxon>Eukaryota</taxon>
        <taxon>Viridiplantae</taxon>
        <taxon>Streptophyta</taxon>
        <taxon>Embryophyta</taxon>
        <taxon>Tracheophyta</taxon>
        <taxon>Spermatophyta</taxon>
        <taxon>Magnoliopsida</taxon>
        <taxon>eudicotyledons</taxon>
        <taxon>Gunneridae</taxon>
        <taxon>Pentapetalae</taxon>
        <taxon>rosids</taxon>
        <taxon>fabids</taxon>
        <taxon>Fagales</taxon>
        <taxon>Fagaceae</taxon>
        <taxon>Quercus</taxon>
    </lineage>
</organism>
<dbReference type="NCBIfam" id="TIGR01614">
    <property type="entry name" value="PME_inhib"/>
    <property type="match status" value="1"/>
</dbReference>
<reference evidence="6 7" key="1">
    <citation type="journal article" date="2016" name="G3 (Bethesda)">
        <title>First Draft Assembly and Annotation of the Genome of a California Endemic Oak Quercus lobata Nee (Fagaceae).</title>
        <authorList>
            <person name="Sork V.L."/>
            <person name="Fitz-Gibbon S.T."/>
            <person name="Puiu D."/>
            <person name="Crepeau M."/>
            <person name="Gugger P.F."/>
            <person name="Sherman R."/>
            <person name="Stevens K."/>
            <person name="Langley C.H."/>
            <person name="Pellegrini M."/>
            <person name="Salzberg S.L."/>
        </authorList>
    </citation>
    <scope>NUCLEOTIDE SEQUENCE [LARGE SCALE GENOMIC DNA]</scope>
    <source>
        <strain evidence="6 7">cv. SW786</strain>
    </source>
</reference>
<evidence type="ECO:0000256" key="2">
    <source>
        <dbReference type="ARBA" id="ARBA00023157"/>
    </source>
</evidence>
<dbReference type="InterPro" id="IPR006501">
    <property type="entry name" value="Pectinesterase_inhib_dom"/>
</dbReference>
<proteinExistence type="inferred from homology"/>
<accession>A0A7N2LXR4</accession>
<comment type="similarity">
    <text evidence="3">Belongs to the PMEI family.</text>
</comment>
<dbReference type="FunFam" id="1.20.140.40:FF:000009">
    <property type="entry name" value="Invertase/pectin methylesterase inhibitor family protein"/>
    <property type="match status" value="1"/>
</dbReference>
<dbReference type="InterPro" id="IPR052421">
    <property type="entry name" value="PCW_Enzyme_Inhibitor"/>
</dbReference>
<keyword evidence="7" id="KW-1185">Reference proteome</keyword>
<dbReference type="SUPFAM" id="SSF101148">
    <property type="entry name" value="Plant invertase/pectin methylesterase inhibitor"/>
    <property type="match status" value="1"/>
</dbReference>
<dbReference type="InterPro" id="IPR035513">
    <property type="entry name" value="Invertase/methylesterase_inhib"/>
</dbReference>
<dbReference type="SMART" id="SM00856">
    <property type="entry name" value="PMEI"/>
    <property type="match status" value="1"/>
</dbReference>
<dbReference type="RefSeq" id="XP_030975931.1">
    <property type="nucleotide sequence ID" value="XM_031120071.1"/>
</dbReference>
<name>A0A7N2LXR4_QUELO</name>
<protein>
    <recommendedName>
        <fullName evidence="5">Pectinesterase inhibitor domain-containing protein</fullName>
    </recommendedName>
</protein>
<dbReference type="AlphaFoldDB" id="A0A7N2LXR4"/>
<keyword evidence="1 4" id="KW-0732">Signal</keyword>